<reference evidence="2 3" key="1">
    <citation type="submission" date="2019-04" db="EMBL/GenBank/DDBJ databases">
        <authorList>
            <person name="Hwang J.C."/>
        </authorList>
    </citation>
    <scope>NUCLEOTIDE SEQUENCE [LARGE SCALE GENOMIC DNA]</scope>
    <source>
        <strain evidence="2 3">IMCC35002</strain>
    </source>
</reference>
<organism evidence="2 3">
    <name type="scientific">Ferrimonas aestuarii</name>
    <dbReference type="NCBI Taxonomy" id="2569539"/>
    <lineage>
        <taxon>Bacteria</taxon>
        <taxon>Pseudomonadati</taxon>
        <taxon>Pseudomonadota</taxon>
        <taxon>Gammaproteobacteria</taxon>
        <taxon>Alteromonadales</taxon>
        <taxon>Ferrimonadaceae</taxon>
        <taxon>Ferrimonas</taxon>
    </lineage>
</organism>
<proteinExistence type="predicted"/>
<feature type="coiled-coil region" evidence="1">
    <location>
        <begin position="67"/>
        <end position="94"/>
    </location>
</feature>
<dbReference type="RefSeq" id="WP_136865263.1">
    <property type="nucleotide sequence ID" value="NZ_SWCJ01000026.1"/>
</dbReference>
<protein>
    <submittedName>
        <fullName evidence="2">Uncharacterized protein</fullName>
    </submittedName>
</protein>
<dbReference type="OrthoDB" id="6388136at2"/>
<comment type="caution">
    <text evidence="2">The sequence shown here is derived from an EMBL/GenBank/DDBJ whole genome shotgun (WGS) entry which is preliminary data.</text>
</comment>
<evidence type="ECO:0000256" key="1">
    <source>
        <dbReference type="SAM" id="Coils"/>
    </source>
</evidence>
<dbReference type="EMBL" id="SWCJ01000026">
    <property type="protein sequence ID" value="TKB49591.1"/>
    <property type="molecule type" value="Genomic_DNA"/>
</dbReference>
<evidence type="ECO:0000313" key="3">
    <source>
        <dbReference type="Proteomes" id="UP000305675"/>
    </source>
</evidence>
<dbReference type="AlphaFoldDB" id="A0A4U1BET8"/>
<sequence>MNPELVRALNRLHQKGHSVSLATLKAQLTTPLPMPQLIAAIKAYKADPEAVLNQASTAAPTPEKPSESALEQRVAELEQQLKQLMSRVAQLEQR</sequence>
<keyword evidence="3" id="KW-1185">Reference proteome</keyword>
<keyword evidence="1" id="KW-0175">Coiled coil</keyword>
<dbReference type="Proteomes" id="UP000305675">
    <property type="component" value="Unassembled WGS sequence"/>
</dbReference>
<evidence type="ECO:0000313" key="2">
    <source>
        <dbReference type="EMBL" id="TKB49591.1"/>
    </source>
</evidence>
<gene>
    <name evidence="2" type="ORF">FCL42_20310</name>
</gene>
<name>A0A4U1BET8_9GAMM</name>
<dbReference type="Gene3D" id="1.20.5.170">
    <property type="match status" value="1"/>
</dbReference>
<accession>A0A4U1BET8</accession>